<comment type="caution">
    <text evidence="6">The sequence shown here is derived from an EMBL/GenBank/DDBJ whole genome shotgun (WGS) entry which is preliminary data.</text>
</comment>
<dbReference type="PRINTS" id="PR00775">
    <property type="entry name" value="HEATSHOCK90"/>
</dbReference>
<dbReference type="Gene3D" id="3.30.565.10">
    <property type="entry name" value="Histidine kinase-like ATPase, C-terminal domain"/>
    <property type="match status" value="1"/>
</dbReference>
<sequence>MINAFEKSNLWQLTLGLADNEDIARLRNSYFDFRRKIEPLVKNIEFEIPGLTIHDISHIDSLWEVADQIIGERPYLNPIESYILGGAFLLHDAAHVSAAYNGGFTALKERDEWKDLISLKYNNIEPEKNSESEKMALFEIVRQLHAKQARNLIQQSWKSETNQNYYFLIADEEIRDYYSEIIGEIAESHHWSAKKVNDNFSGRIINPPAFFKNTNWEVDPLKIAFILRTTDASHIDSRRAPTYAYNILTPQGLSRDHWHFQNKLGRAKLVDGENLRISSGSSFNEDERNAWWLAFDTARMINRELKDANNFLIESGRPPLAAKSVLGAESPKSFSKYVLANNWEPEDISVHVSNLPRLISTLGGKALYGENKYVALRELIQNGFDAIIAARNLGYLESFEGHITIQLNKIDNKSWMLNITDNGLGMSRYVLSDILLDFGKSLWNHDAVRYEHPKLAQTGFSSIGQFGIGFYSAFMISNYVKIITHRYKLKSDESNSHWKLTFPNGLEERPFISKPNNQEELKKHGTTISLRIEDETLNDLLIKKKEDIFSEEKIISKEEIHDEFKKLIMWIFPASEIDLHLITKEKSERIISANDWLTISDKDLLIRVNNQNTDQKLYPLKIDGRTVGRVRITNHSYYLINECSPLIVSFKGARAGKIYGLDGLCLSFENNGKAERNDALPNYPLESWVDWAKEIVNSEPMLSIQFLLKLHVLLPNDDLNVWLDSHSRCSLKEIKKMLVVSDEILFHNGSIDYDDDDGVRRSDFEDDLMLVNNIIIINSKTSYYFNDEFTFEKLIEKFNLPRVSYVEKLEGLIKETWGEFEENEDYETIGLVDGTEIIRSVTKYSKVTSK</sequence>
<feature type="domain" description="HD-CE" evidence="5">
    <location>
        <begin position="49"/>
        <end position="306"/>
    </location>
</feature>
<dbReference type="Pfam" id="PF13589">
    <property type="entry name" value="HATPase_c_3"/>
    <property type="match status" value="1"/>
</dbReference>
<name>A0A855F3X5_RAOOR</name>
<dbReference type="RefSeq" id="WP_099842645.1">
    <property type="nucleotide sequence ID" value="NZ_CP158801.1"/>
</dbReference>
<dbReference type="SUPFAM" id="SSF55874">
    <property type="entry name" value="ATPase domain of HSP90 chaperone/DNA topoisomerase II/histidine kinase"/>
    <property type="match status" value="1"/>
</dbReference>
<dbReference type="Proteomes" id="UP000229713">
    <property type="component" value="Unassembled WGS sequence"/>
</dbReference>
<evidence type="ECO:0000259" key="5">
    <source>
        <dbReference type="Pfam" id="PF24391"/>
    </source>
</evidence>
<dbReference type="PANTHER" id="PTHR11528">
    <property type="entry name" value="HEAT SHOCK PROTEIN 90 FAMILY MEMBER"/>
    <property type="match status" value="1"/>
</dbReference>
<accession>A0A855F3X5</accession>
<dbReference type="InterPro" id="IPR001404">
    <property type="entry name" value="Hsp90_fam"/>
</dbReference>
<evidence type="ECO:0000256" key="3">
    <source>
        <dbReference type="ARBA" id="ARBA00022840"/>
    </source>
</evidence>
<evidence type="ECO:0000256" key="4">
    <source>
        <dbReference type="ARBA" id="ARBA00023186"/>
    </source>
</evidence>
<dbReference type="GO" id="GO:0140662">
    <property type="term" value="F:ATP-dependent protein folding chaperone"/>
    <property type="evidence" value="ECO:0007669"/>
    <property type="project" value="InterPro"/>
</dbReference>
<dbReference type="GO" id="GO:0005524">
    <property type="term" value="F:ATP binding"/>
    <property type="evidence" value="ECO:0007669"/>
    <property type="project" value="UniProtKB-KW"/>
</dbReference>
<dbReference type="InterPro" id="IPR020575">
    <property type="entry name" value="Hsp90_N"/>
</dbReference>
<proteinExistence type="inferred from homology"/>
<protein>
    <recommendedName>
        <fullName evidence="5">HD-CE domain-containing protein</fullName>
    </recommendedName>
</protein>
<comment type="similarity">
    <text evidence="1">Belongs to the heat shock protein 90 family.</text>
</comment>
<dbReference type="InterPro" id="IPR036890">
    <property type="entry name" value="HATPase_C_sf"/>
</dbReference>
<evidence type="ECO:0000256" key="1">
    <source>
        <dbReference type="ARBA" id="ARBA00008239"/>
    </source>
</evidence>
<dbReference type="InterPro" id="IPR056471">
    <property type="entry name" value="HD-CE"/>
</dbReference>
<dbReference type="GO" id="GO:0051082">
    <property type="term" value="F:unfolded protein binding"/>
    <property type="evidence" value="ECO:0007669"/>
    <property type="project" value="InterPro"/>
</dbReference>
<evidence type="ECO:0000313" key="7">
    <source>
        <dbReference type="Proteomes" id="UP000229713"/>
    </source>
</evidence>
<reference evidence="6 7" key="1">
    <citation type="submission" date="2017-07" db="EMBL/GenBank/DDBJ databases">
        <title>Raoultella ornithinolytica strain HH3 draft genome.</title>
        <authorList>
            <person name="Duceppe M.-O."/>
            <person name="Huang H."/>
            <person name="Phipps-Todd B."/>
        </authorList>
    </citation>
    <scope>NUCLEOTIDE SEQUENCE [LARGE SCALE GENOMIC DNA]</scope>
    <source>
        <strain evidence="6 7">HH3</strain>
    </source>
</reference>
<dbReference type="Pfam" id="PF24391">
    <property type="entry name" value="HD-CE"/>
    <property type="match status" value="1"/>
</dbReference>
<evidence type="ECO:0000313" key="6">
    <source>
        <dbReference type="EMBL" id="PIK93745.1"/>
    </source>
</evidence>
<dbReference type="GO" id="GO:0016887">
    <property type="term" value="F:ATP hydrolysis activity"/>
    <property type="evidence" value="ECO:0007669"/>
    <property type="project" value="InterPro"/>
</dbReference>
<organism evidence="6 7">
    <name type="scientific">Raoultella ornithinolytica</name>
    <name type="common">Klebsiella ornithinolytica</name>
    <dbReference type="NCBI Taxonomy" id="54291"/>
    <lineage>
        <taxon>Bacteria</taxon>
        <taxon>Pseudomonadati</taxon>
        <taxon>Pseudomonadota</taxon>
        <taxon>Gammaproteobacteria</taxon>
        <taxon>Enterobacterales</taxon>
        <taxon>Enterobacteriaceae</taxon>
        <taxon>Klebsiella/Raoultella group</taxon>
        <taxon>Raoultella</taxon>
    </lineage>
</organism>
<dbReference type="EMBL" id="NKYI01000006">
    <property type="protein sequence ID" value="PIK93745.1"/>
    <property type="molecule type" value="Genomic_DNA"/>
</dbReference>
<dbReference type="AlphaFoldDB" id="A0A855F3X5"/>
<keyword evidence="4" id="KW-0143">Chaperone</keyword>
<gene>
    <name evidence="6" type="ORF">CFY86_02155</name>
</gene>
<evidence type="ECO:0000256" key="2">
    <source>
        <dbReference type="ARBA" id="ARBA00022741"/>
    </source>
</evidence>
<keyword evidence="3" id="KW-0067">ATP-binding</keyword>
<keyword evidence="2" id="KW-0547">Nucleotide-binding</keyword>